<evidence type="ECO:0000259" key="1">
    <source>
        <dbReference type="Pfam" id="PF12695"/>
    </source>
</evidence>
<dbReference type="InterPro" id="IPR029058">
    <property type="entry name" value="AB_hydrolase_fold"/>
</dbReference>
<name>A0ABS2PR97_9STRE</name>
<proteinExistence type="predicted"/>
<sequence>MKKRYKYLLISLSLLGLIFLGFTALLFSKTYQASSQAESLVKTAISKDNYLLFEAENPKASVIFYQGALVEEAAYAPMVEQLSQSGINVYLITSPANLPLLQSKSAQKLIEKEKLSTVFLAGHSLGGVVASWQVEDSSQIKGLILLASYPDQKTDLSKLDLPVLSITASQDKVLNWKNFEAAKSRINSNLSTYVTIQGGNHSGFGTYGQQDGDGKATISQSEQEEQIVAAIISFITNNTEKDS</sequence>
<dbReference type="GO" id="GO:0016787">
    <property type="term" value="F:hydrolase activity"/>
    <property type="evidence" value="ECO:0007669"/>
    <property type="project" value="UniProtKB-KW"/>
</dbReference>
<feature type="domain" description="Alpha/beta hydrolase fold-5" evidence="1">
    <location>
        <begin position="61"/>
        <end position="224"/>
    </location>
</feature>
<gene>
    <name evidence="2" type="ORF">JOC28_000868</name>
</gene>
<organism evidence="2 3">
    <name type="scientific">Streptococcus loxodontisalivarius</name>
    <dbReference type="NCBI Taxonomy" id="1349415"/>
    <lineage>
        <taxon>Bacteria</taxon>
        <taxon>Bacillati</taxon>
        <taxon>Bacillota</taxon>
        <taxon>Bacilli</taxon>
        <taxon>Lactobacillales</taxon>
        <taxon>Streptococcaceae</taxon>
        <taxon>Streptococcus</taxon>
    </lineage>
</organism>
<keyword evidence="2" id="KW-0378">Hydrolase</keyword>
<evidence type="ECO:0000313" key="2">
    <source>
        <dbReference type="EMBL" id="MBM7642571.1"/>
    </source>
</evidence>
<comment type="caution">
    <text evidence="2">The sequence shown here is derived from an EMBL/GenBank/DDBJ whole genome shotgun (WGS) entry which is preliminary data.</text>
</comment>
<dbReference type="SUPFAM" id="SSF53474">
    <property type="entry name" value="alpha/beta-Hydrolases"/>
    <property type="match status" value="1"/>
</dbReference>
<dbReference type="InterPro" id="IPR029059">
    <property type="entry name" value="AB_hydrolase_5"/>
</dbReference>
<protein>
    <submittedName>
        <fullName evidence="2">Alpha-beta hydrolase superfamily lysophospholipase</fullName>
    </submittedName>
</protein>
<keyword evidence="3" id="KW-1185">Reference proteome</keyword>
<dbReference type="Gene3D" id="3.40.50.1820">
    <property type="entry name" value="alpha/beta hydrolase"/>
    <property type="match status" value="1"/>
</dbReference>
<dbReference type="Pfam" id="PF12695">
    <property type="entry name" value="Abhydrolase_5"/>
    <property type="match status" value="1"/>
</dbReference>
<dbReference type="RefSeq" id="WP_205009414.1">
    <property type="nucleotide sequence ID" value="NZ_JAFBEH010000014.1"/>
</dbReference>
<evidence type="ECO:0000313" key="3">
    <source>
        <dbReference type="Proteomes" id="UP000697472"/>
    </source>
</evidence>
<accession>A0ABS2PR97</accession>
<dbReference type="Proteomes" id="UP000697472">
    <property type="component" value="Unassembled WGS sequence"/>
</dbReference>
<reference evidence="2 3" key="1">
    <citation type="submission" date="2021-01" db="EMBL/GenBank/DDBJ databases">
        <title>Genomic Encyclopedia of Type Strains, Phase IV (KMG-IV): sequencing the most valuable type-strain genomes for metagenomic binning, comparative biology and taxonomic classification.</title>
        <authorList>
            <person name="Goeker M."/>
        </authorList>
    </citation>
    <scope>NUCLEOTIDE SEQUENCE [LARGE SCALE GENOMIC DNA]</scope>
    <source>
        <strain evidence="2 3">DSM 27382</strain>
    </source>
</reference>
<dbReference type="EMBL" id="JAFBEH010000014">
    <property type="protein sequence ID" value="MBM7642571.1"/>
    <property type="molecule type" value="Genomic_DNA"/>
</dbReference>